<proteinExistence type="predicted"/>
<protein>
    <submittedName>
        <fullName evidence="1">Uncharacterized protein</fullName>
    </submittedName>
</protein>
<evidence type="ECO:0000313" key="2">
    <source>
        <dbReference type="Proteomes" id="UP000569005"/>
    </source>
</evidence>
<accession>A0ACC5NT14</accession>
<keyword evidence="2" id="KW-1185">Reference proteome</keyword>
<sequence length="233" mass="27545">MDSDQVILYRSDWQAIVSRNRAEQRATQITEDDKLNLGSLISRIEELKTQKDYEELIFIFNNLNETELRDKYIGLFLAKKRPFEQELYFRSMQGRLDLLSPLALKNHLANYELLQDWQDLARDYFLLGDKLNGTKYMCKHVVEAISKGNFFNAAFCVRSLMLNAPIDSLFEKALVDSREKKDLFWELRSLEELGWTDELISVIRENLETIDNNVGFLPFDMFEEYIDKARHEH</sequence>
<dbReference type="EMBL" id="JACHEA010000001">
    <property type="protein sequence ID" value="MBB5337680.1"/>
    <property type="molecule type" value="Genomic_DNA"/>
</dbReference>
<gene>
    <name evidence="1" type="ORF">HDF13_000013</name>
</gene>
<comment type="caution">
    <text evidence="1">The sequence shown here is derived from an EMBL/GenBank/DDBJ whole genome shotgun (WGS) entry which is preliminary data.</text>
</comment>
<name>A0ACC5NT14_9BACT</name>
<reference evidence="1" key="1">
    <citation type="submission" date="2020-08" db="EMBL/GenBank/DDBJ databases">
        <title>Genomic Encyclopedia of Type Strains, Phase IV (KMG-V): Genome sequencing to study the core and pangenomes of soil and plant-associated prokaryotes.</title>
        <authorList>
            <person name="Whitman W."/>
        </authorList>
    </citation>
    <scope>NUCLEOTIDE SEQUENCE</scope>
    <source>
        <strain evidence="1">M8UP15</strain>
    </source>
</reference>
<dbReference type="Proteomes" id="UP000569005">
    <property type="component" value="Unassembled WGS sequence"/>
</dbReference>
<evidence type="ECO:0000313" key="1">
    <source>
        <dbReference type="EMBL" id="MBB5337680.1"/>
    </source>
</evidence>
<organism evidence="1 2">
    <name type="scientific">Tunturiibacter gelidiferens</name>
    <dbReference type="NCBI Taxonomy" id="3069689"/>
    <lineage>
        <taxon>Bacteria</taxon>
        <taxon>Pseudomonadati</taxon>
        <taxon>Acidobacteriota</taxon>
        <taxon>Terriglobia</taxon>
        <taxon>Terriglobales</taxon>
        <taxon>Acidobacteriaceae</taxon>
        <taxon>Tunturiibacter</taxon>
    </lineage>
</organism>